<dbReference type="SMART" id="SM00312">
    <property type="entry name" value="PX"/>
    <property type="match status" value="1"/>
</dbReference>
<dbReference type="Gene3D" id="3.30.1520.10">
    <property type="entry name" value="Phox-like domain"/>
    <property type="match status" value="1"/>
</dbReference>
<dbReference type="SUPFAM" id="SSF64268">
    <property type="entry name" value="PX domain"/>
    <property type="match status" value="1"/>
</dbReference>
<keyword evidence="14" id="KW-1185">Reference proteome</keyword>
<evidence type="ECO:0000256" key="6">
    <source>
        <dbReference type="ARBA" id="ARBA00022927"/>
    </source>
</evidence>
<protein>
    <recommendedName>
        <fullName evidence="12">PX domain-containing protein</fullName>
    </recommendedName>
</protein>
<feature type="region of interest" description="Disordered" evidence="11">
    <location>
        <begin position="166"/>
        <end position="187"/>
    </location>
</feature>
<dbReference type="GO" id="GO:0010008">
    <property type="term" value="C:endosome membrane"/>
    <property type="evidence" value="ECO:0007669"/>
    <property type="project" value="UniProtKB-SubCell"/>
</dbReference>
<dbReference type="GO" id="GO:0035091">
    <property type="term" value="F:phosphatidylinositol binding"/>
    <property type="evidence" value="ECO:0007669"/>
    <property type="project" value="InterPro"/>
</dbReference>
<evidence type="ECO:0000256" key="3">
    <source>
        <dbReference type="ARBA" id="ARBA00022448"/>
    </source>
</evidence>
<feature type="coiled-coil region" evidence="10">
    <location>
        <begin position="461"/>
        <end position="554"/>
    </location>
</feature>
<evidence type="ECO:0000256" key="2">
    <source>
        <dbReference type="ARBA" id="ARBA00004514"/>
    </source>
</evidence>
<evidence type="ECO:0000256" key="5">
    <source>
        <dbReference type="ARBA" id="ARBA00022753"/>
    </source>
</evidence>
<feature type="domain" description="PX" evidence="12">
    <location>
        <begin position="45"/>
        <end position="162"/>
    </location>
</feature>
<keyword evidence="4" id="KW-0963">Cytoplasm</keyword>
<dbReference type="GO" id="GO:0005829">
    <property type="term" value="C:cytosol"/>
    <property type="evidence" value="ECO:0007669"/>
    <property type="project" value="UniProtKB-SubCell"/>
</dbReference>
<keyword evidence="7 10" id="KW-0175">Coiled coil</keyword>
<gene>
    <name evidence="13" type="ORF">LIER_03924</name>
</gene>
<evidence type="ECO:0000256" key="9">
    <source>
        <dbReference type="ARBA" id="ARBA00055681"/>
    </source>
</evidence>
<comment type="caution">
    <text evidence="13">The sequence shown here is derived from an EMBL/GenBank/DDBJ whole genome shotgun (WGS) entry which is preliminary data.</text>
</comment>
<keyword evidence="8" id="KW-0472">Membrane</keyword>
<dbReference type="PROSITE" id="PS50195">
    <property type="entry name" value="PX"/>
    <property type="match status" value="1"/>
</dbReference>
<organism evidence="13 14">
    <name type="scientific">Lithospermum erythrorhizon</name>
    <name type="common">Purple gromwell</name>
    <name type="synonym">Lithospermum officinale var. erythrorhizon</name>
    <dbReference type="NCBI Taxonomy" id="34254"/>
    <lineage>
        <taxon>Eukaryota</taxon>
        <taxon>Viridiplantae</taxon>
        <taxon>Streptophyta</taxon>
        <taxon>Embryophyta</taxon>
        <taxon>Tracheophyta</taxon>
        <taxon>Spermatophyta</taxon>
        <taxon>Magnoliopsida</taxon>
        <taxon>eudicotyledons</taxon>
        <taxon>Gunneridae</taxon>
        <taxon>Pentapetalae</taxon>
        <taxon>asterids</taxon>
        <taxon>lamiids</taxon>
        <taxon>Boraginales</taxon>
        <taxon>Boraginaceae</taxon>
        <taxon>Boraginoideae</taxon>
        <taxon>Lithospermeae</taxon>
        <taxon>Lithospermum</taxon>
    </lineage>
</organism>
<keyword evidence="3" id="KW-0813">Transport</keyword>
<dbReference type="EMBL" id="BAABME010000486">
    <property type="protein sequence ID" value="GAA0143181.1"/>
    <property type="molecule type" value="Genomic_DNA"/>
</dbReference>
<evidence type="ECO:0000256" key="7">
    <source>
        <dbReference type="ARBA" id="ARBA00023054"/>
    </source>
</evidence>
<dbReference type="Proteomes" id="UP001454036">
    <property type="component" value="Unassembled WGS sequence"/>
</dbReference>
<feature type="region of interest" description="Disordered" evidence="11">
    <location>
        <begin position="217"/>
        <end position="240"/>
    </location>
</feature>
<dbReference type="PANTHER" id="PTHR46856">
    <property type="entry name" value="PX DOMAIN-CONTAINING PROTEIN EREL1-RELATED"/>
    <property type="match status" value="1"/>
</dbReference>
<dbReference type="GO" id="GO:0015031">
    <property type="term" value="P:protein transport"/>
    <property type="evidence" value="ECO:0007669"/>
    <property type="project" value="UniProtKB-KW"/>
</dbReference>
<evidence type="ECO:0000256" key="11">
    <source>
        <dbReference type="SAM" id="MobiDB-lite"/>
    </source>
</evidence>
<dbReference type="InterPro" id="IPR001683">
    <property type="entry name" value="PX_dom"/>
</dbReference>
<reference evidence="13 14" key="1">
    <citation type="submission" date="2024-01" db="EMBL/GenBank/DDBJ databases">
        <title>The complete chloroplast genome sequence of Lithospermum erythrorhizon: insights into the phylogenetic relationship among Boraginaceae species and the maternal lineages of purple gromwells.</title>
        <authorList>
            <person name="Okada T."/>
            <person name="Watanabe K."/>
        </authorList>
    </citation>
    <scope>NUCLEOTIDE SEQUENCE [LARGE SCALE GENOMIC DNA]</scope>
</reference>
<evidence type="ECO:0000259" key="12">
    <source>
        <dbReference type="PROSITE" id="PS50195"/>
    </source>
</evidence>
<keyword evidence="6" id="KW-0653">Protein transport</keyword>
<feature type="compositionally biased region" description="Polar residues" evidence="11">
    <location>
        <begin position="172"/>
        <end position="187"/>
    </location>
</feature>
<keyword evidence="5" id="KW-0967">Endosome</keyword>
<dbReference type="AlphaFoldDB" id="A0AAV3NXL8"/>
<evidence type="ECO:0000256" key="8">
    <source>
        <dbReference type="ARBA" id="ARBA00023136"/>
    </source>
</evidence>
<name>A0AAV3NXL8_LITER</name>
<comment type="subcellular location">
    <subcellularLocation>
        <location evidence="2">Cytoplasm</location>
        <location evidence="2">Cytosol</location>
    </subcellularLocation>
    <subcellularLocation>
        <location evidence="1">Endosome membrane</location>
        <topology evidence="1">Peripheral membrane protein</topology>
    </subcellularLocation>
</comment>
<dbReference type="Pfam" id="PF00787">
    <property type="entry name" value="PX"/>
    <property type="match status" value="1"/>
</dbReference>
<evidence type="ECO:0000313" key="13">
    <source>
        <dbReference type="EMBL" id="GAA0143181.1"/>
    </source>
</evidence>
<dbReference type="PANTHER" id="PTHR46856:SF1">
    <property type="entry name" value="PX DOMAIN-CONTAINING PROTEIN EREL1-RELATED"/>
    <property type="match status" value="1"/>
</dbReference>
<evidence type="ECO:0000313" key="14">
    <source>
        <dbReference type="Proteomes" id="UP001454036"/>
    </source>
</evidence>
<proteinExistence type="predicted"/>
<evidence type="ECO:0000256" key="4">
    <source>
        <dbReference type="ARBA" id="ARBA00022490"/>
    </source>
</evidence>
<comment type="function">
    <text evidence="9">Acts as an effector of RABF2A and RABF2B. Involved in vacuolar transport of storage proteins. Regulates membrane trafficking to protein storage vacuoles (PSVs). Binds specifically to phosphatidylinositol 3-monophosphate (PtdIns3P).</text>
</comment>
<evidence type="ECO:0000256" key="10">
    <source>
        <dbReference type="SAM" id="Coils"/>
    </source>
</evidence>
<dbReference type="InterPro" id="IPR036871">
    <property type="entry name" value="PX_dom_sf"/>
</dbReference>
<dbReference type="FunFam" id="3.30.1520.10:FF:000060">
    <property type="entry name" value="Phox (PX) domain-containing protein"/>
    <property type="match status" value="1"/>
</dbReference>
<dbReference type="InterPro" id="IPR044588">
    <property type="entry name" value="EREX-like"/>
</dbReference>
<evidence type="ECO:0000256" key="1">
    <source>
        <dbReference type="ARBA" id="ARBA00004481"/>
    </source>
</evidence>
<sequence>MQGPPKHRHDGDSPLPLGMDWSPPPKLWAGRDTIWPHDHRSGWSYCVTIPSWVVLPKSKDSDPIVFYRVLVGIQSPEGVTTTRPILRRFNDFLKLFAAIKKAFPKKGLPPAPPKGLMRLKTRTLLEERRRSLEDWMGKLLSDIDISRCVAVASFLELEAAARSSFHDENRLSSESNPLTDSTASSSHVHSNLHLPKMLGSSSLTSECGSDTAYEISEIGSPSLGRDNHSEGGTEDFSLDDDLTSPIDRFMKYGMSNIDEGLFMGQAILEHLENYPKHKENTRRISNSVENNLINGNTSDASFLAGNMELFPDSDPGNIIHHARKNSAESIGSYMSTQRGSEASTSAKLNSIGDEPVQFSKVVDLSRSMDSVQGTDGQLNDVHLLLPTNQRQKLNGVLLSMQQRLATAKTDMEDLISRLNQEITVKHYLTTKVKDLEVELETTKQKGKDNLEQAMLLERERITQMQWEMEELRRSSMEMELRLKCQEDQSPDTGSIKVSFGREKDLLQELNATKKEMEDLVKRHREVEVKSKADIKVLVKEVKSLRNSQSELKQQLNQSLVEKSKMQELFEQEKISNEHRKAFWSNWLGECKSLLNELQDCEVALKENGGDVVMNIPSSPSSLDLLVTSDAKLDHLLDKAKRLQRDAATSVATSGDVSELDEDLRRLLADLVLGNGELRKQINSLIHNAAKNLSPGIDADEAASNESREQ</sequence>
<accession>A0AAV3NXL8</accession>